<proteinExistence type="inferred from homology"/>
<gene>
    <name evidence="5" type="ORF">LECACI_7A001579</name>
</gene>
<dbReference type="PANTHER" id="PTHR13256">
    <property type="entry name" value="N-ACETYLTRANSFERASE 9"/>
    <property type="match status" value="1"/>
</dbReference>
<feature type="domain" description="N-acetyltransferase" evidence="4">
    <location>
        <begin position="61"/>
        <end position="166"/>
    </location>
</feature>
<dbReference type="EMBL" id="CAVMBE010000006">
    <property type="protein sequence ID" value="CAK3846261.1"/>
    <property type="molecule type" value="Genomic_DNA"/>
</dbReference>
<dbReference type="Gene3D" id="3.40.630.30">
    <property type="match status" value="1"/>
</dbReference>
<organism evidence="5 6">
    <name type="scientific">Lecanosticta acicola</name>
    <dbReference type="NCBI Taxonomy" id="111012"/>
    <lineage>
        <taxon>Eukaryota</taxon>
        <taxon>Fungi</taxon>
        <taxon>Dikarya</taxon>
        <taxon>Ascomycota</taxon>
        <taxon>Pezizomycotina</taxon>
        <taxon>Dothideomycetes</taxon>
        <taxon>Dothideomycetidae</taxon>
        <taxon>Mycosphaerellales</taxon>
        <taxon>Mycosphaerellaceae</taxon>
        <taxon>Lecanosticta</taxon>
    </lineage>
</organism>
<keyword evidence="3" id="KW-0012">Acyltransferase</keyword>
<dbReference type="InterPro" id="IPR016181">
    <property type="entry name" value="Acyl_CoA_acyltransferase"/>
</dbReference>
<evidence type="ECO:0000313" key="5">
    <source>
        <dbReference type="EMBL" id="CAK3846261.1"/>
    </source>
</evidence>
<keyword evidence="6" id="KW-1185">Reference proteome</keyword>
<comment type="caution">
    <text evidence="5">The sequence shown here is derived from an EMBL/GenBank/DDBJ whole genome shotgun (WGS) entry which is preliminary data.</text>
</comment>
<evidence type="ECO:0000259" key="4">
    <source>
        <dbReference type="Pfam" id="PF13302"/>
    </source>
</evidence>
<comment type="similarity">
    <text evidence="1">Belongs to the acetyltransferase family. GNAT subfamily.</text>
</comment>
<dbReference type="Proteomes" id="UP001296104">
    <property type="component" value="Unassembled WGS sequence"/>
</dbReference>
<evidence type="ECO:0000256" key="1">
    <source>
        <dbReference type="ARBA" id="ARBA00009342"/>
    </source>
</evidence>
<dbReference type="PANTHER" id="PTHR13256:SF16">
    <property type="entry name" value="ALPHA_BETA-TUBULIN-N-ACETYLTRANSFERASE 9"/>
    <property type="match status" value="1"/>
</dbReference>
<evidence type="ECO:0000256" key="3">
    <source>
        <dbReference type="ARBA" id="ARBA00023315"/>
    </source>
</evidence>
<sequence length="212" mass="24307">MQDADLQTATASEPLTLTEEFAMQRSWRADRDKLTFIVCFPLPEILPEGTLLRAGEYDPPGRMLGDVNLFLLPSDEEEGEEDSNDVDENARSSIIIGEIELMIARKEFHRRGFGRSALRAFLVYLLSHWEALATEYASPPPRLEFLRVKIQKSNVGSIRLFESVGFARTEQEANYFGEVELRWVPDFEDWKEKEKGEEEEGSLVELRYGLLS</sequence>
<reference evidence="5" key="1">
    <citation type="submission" date="2023-11" db="EMBL/GenBank/DDBJ databases">
        <authorList>
            <person name="Alioto T."/>
            <person name="Alioto T."/>
            <person name="Gomez Garrido J."/>
        </authorList>
    </citation>
    <scope>NUCLEOTIDE SEQUENCE</scope>
</reference>
<dbReference type="InterPro" id="IPR039135">
    <property type="entry name" value="NAT9-like"/>
</dbReference>
<keyword evidence="2" id="KW-0808">Transferase</keyword>
<evidence type="ECO:0000256" key="2">
    <source>
        <dbReference type="ARBA" id="ARBA00022679"/>
    </source>
</evidence>
<dbReference type="GO" id="GO:0008080">
    <property type="term" value="F:N-acetyltransferase activity"/>
    <property type="evidence" value="ECO:0007669"/>
    <property type="project" value="InterPro"/>
</dbReference>
<dbReference type="SUPFAM" id="SSF55729">
    <property type="entry name" value="Acyl-CoA N-acyltransferases (Nat)"/>
    <property type="match status" value="1"/>
</dbReference>
<dbReference type="AlphaFoldDB" id="A0AAI9E504"/>
<name>A0AAI9E504_9PEZI</name>
<accession>A0AAI9E504</accession>
<evidence type="ECO:0000313" key="6">
    <source>
        <dbReference type="Proteomes" id="UP001296104"/>
    </source>
</evidence>
<dbReference type="InterPro" id="IPR000182">
    <property type="entry name" value="GNAT_dom"/>
</dbReference>
<protein>
    <submittedName>
        <fullName evidence="5">N-acetyltransferase 9</fullName>
    </submittedName>
</protein>
<dbReference type="Pfam" id="PF13302">
    <property type="entry name" value="Acetyltransf_3"/>
    <property type="match status" value="1"/>
</dbReference>